<reference evidence="5" key="1">
    <citation type="submission" date="2023-07" db="EMBL/GenBank/DDBJ databases">
        <title>Draft genome sequence of Agarivorans aestuarii strain ZMCS4, a CAZymes producing bacteria isolated from the marine brown algae Clodostephus spongiosus.</title>
        <authorList>
            <person name="Lorente B."/>
            <person name="Cabral C."/>
            <person name="Frias J."/>
            <person name="Faria J."/>
            <person name="Toubarro D."/>
        </authorList>
    </citation>
    <scope>NUCLEOTIDE SEQUENCE [LARGE SCALE GENOMIC DNA]</scope>
    <source>
        <strain evidence="5">ZMCS4</strain>
    </source>
</reference>
<dbReference type="PANTHER" id="PTHR11820:SF7">
    <property type="entry name" value="ACYLPYRUVASE FAHD1, MITOCHONDRIAL"/>
    <property type="match status" value="1"/>
</dbReference>
<feature type="domain" description="Fumarylacetoacetase-like C-terminal" evidence="3">
    <location>
        <begin position="78"/>
        <end position="268"/>
    </location>
</feature>
<feature type="signal peptide" evidence="2">
    <location>
        <begin position="1"/>
        <end position="20"/>
    </location>
</feature>
<dbReference type="RefSeq" id="WP_329773883.1">
    <property type="nucleotide sequence ID" value="NZ_JAYDYW010000002.1"/>
</dbReference>
<dbReference type="PANTHER" id="PTHR11820">
    <property type="entry name" value="ACYLPYRUVASE"/>
    <property type="match status" value="1"/>
</dbReference>
<organism evidence="4 5">
    <name type="scientific">Agarivorans aestuarii</name>
    <dbReference type="NCBI Taxonomy" id="1563703"/>
    <lineage>
        <taxon>Bacteria</taxon>
        <taxon>Pseudomonadati</taxon>
        <taxon>Pseudomonadota</taxon>
        <taxon>Gammaproteobacteria</taxon>
        <taxon>Alteromonadales</taxon>
        <taxon>Alteromonadaceae</taxon>
        <taxon>Agarivorans</taxon>
    </lineage>
</organism>
<gene>
    <name evidence="4" type="ORF">SNR37_001830</name>
</gene>
<keyword evidence="4" id="KW-0378">Hydrolase</keyword>
<sequence>MKKLLSTSFALLFLSNTAIAAQNDQFALIDHQGVNTWVKRAGDNLLHLNASPIENGEVNGQSSLVAAAKYLMPIKPATVFAVGLNYRSHAGDAGASKPEIFYKSHSSLSIGGPIQFPKDARNVHFEGELVVVIGKTCSKVTKQNAKDCIFGYTVGNDLTERSWQGRDLQWWRAKGADGFAPISPWITQVMGDNQFTVTTKLNGEVVQQESSANMIHSVEDIVSYISQYVQLHPYDVIFTGTPGRTKALKGGDKVVVSIDGLGEVSTQIE</sequence>
<evidence type="ECO:0000256" key="1">
    <source>
        <dbReference type="ARBA" id="ARBA00022723"/>
    </source>
</evidence>
<accession>A0ABU7FZ97</accession>
<keyword evidence="2" id="KW-0732">Signal</keyword>
<protein>
    <submittedName>
        <fullName evidence="4">Fumarylacetoacetate hydrolase family protein</fullName>
    </submittedName>
</protein>
<evidence type="ECO:0000259" key="3">
    <source>
        <dbReference type="Pfam" id="PF01557"/>
    </source>
</evidence>
<dbReference type="Gene3D" id="3.90.850.10">
    <property type="entry name" value="Fumarylacetoacetase-like, C-terminal domain"/>
    <property type="match status" value="1"/>
</dbReference>
<evidence type="ECO:0000256" key="2">
    <source>
        <dbReference type="SAM" id="SignalP"/>
    </source>
</evidence>
<evidence type="ECO:0000313" key="5">
    <source>
        <dbReference type="Proteomes" id="UP001310248"/>
    </source>
</evidence>
<dbReference type="Pfam" id="PF01557">
    <property type="entry name" value="FAA_hydrolase"/>
    <property type="match status" value="1"/>
</dbReference>
<reference evidence="4 5" key="2">
    <citation type="submission" date="2023-12" db="EMBL/GenBank/DDBJ databases">
        <authorList>
            <consortium name="Cladostephus spongiosus"/>
            <person name="Lorente B."/>
            <person name="Cabral C."/>
            <person name="Frias J."/>
            <person name="Faria J."/>
            <person name="Toubarro D."/>
        </authorList>
    </citation>
    <scope>NUCLEOTIDE SEQUENCE [LARGE SCALE GENOMIC DNA]</scope>
    <source>
        <strain evidence="4 5">ZMCS4</strain>
    </source>
</reference>
<comment type="caution">
    <text evidence="4">The sequence shown here is derived from an EMBL/GenBank/DDBJ whole genome shotgun (WGS) entry which is preliminary data.</text>
</comment>
<dbReference type="InterPro" id="IPR036663">
    <property type="entry name" value="Fumarylacetoacetase_C_sf"/>
</dbReference>
<proteinExistence type="predicted"/>
<dbReference type="InterPro" id="IPR011234">
    <property type="entry name" value="Fumarylacetoacetase-like_C"/>
</dbReference>
<evidence type="ECO:0000313" key="4">
    <source>
        <dbReference type="EMBL" id="MEE1672501.1"/>
    </source>
</evidence>
<keyword evidence="5" id="KW-1185">Reference proteome</keyword>
<keyword evidence="1" id="KW-0479">Metal-binding</keyword>
<dbReference type="Proteomes" id="UP001310248">
    <property type="component" value="Unassembled WGS sequence"/>
</dbReference>
<name>A0ABU7FZ97_9ALTE</name>
<dbReference type="SUPFAM" id="SSF56529">
    <property type="entry name" value="FAH"/>
    <property type="match status" value="1"/>
</dbReference>
<feature type="chain" id="PRO_5045962431" evidence="2">
    <location>
        <begin position="21"/>
        <end position="269"/>
    </location>
</feature>
<dbReference type="GO" id="GO:0016787">
    <property type="term" value="F:hydrolase activity"/>
    <property type="evidence" value="ECO:0007669"/>
    <property type="project" value="UniProtKB-KW"/>
</dbReference>
<dbReference type="EMBL" id="JAYDYW010000002">
    <property type="protein sequence ID" value="MEE1672501.1"/>
    <property type="molecule type" value="Genomic_DNA"/>
</dbReference>